<sequence>METSILEGAKHSGQKYLGEKGLLALIAFLSAFIPLSTDLYLPALPHMADNFQVSAGMINLTLTLFFIFYAAATLFWGPLSDKYGRKPILITGLIFYITASVLCALSTNVYQLIGFRVLQAVASGTATSVGSAVVKDVYEGRKREAALALVFSMMMIAPIIAPVIGAFVLGITSWRGIFWTLSGAGILAFSGAIAMEETVKQRSTGNILQSLSRLGVVLKNPGFTSLLVTFALRSIPLMAFISSSSYIYIDQFGLSAKVYSCFFAGNAVFMVLGPIVYMRISRRIKGNTIISLCYLVLSLSGLLICFLGNLSPWWLAVSLLPSTLAGSVISPPSANLMLEQQKEDTGSASALMNSSITVTGSIGMILISFNWANRIWILGVLNLFFGLLSLFLWLLVSKGPHIVQLKHDKATI</sequence>
<evidence type="ECO:0000256" key="2">
    <source>
        <dbReference type="ARBA" id="ARBA00006236"/>
    </source>
</evidence>
<evidence type="ECO:0000313" key="11">
    <source>
        <dbReference type="Proteomes" id="UP000238916"/>
    </source>
</evidence>
<keyword evidence="5 8" id="KW-0812">Transmembrane</keyword>
<proteinExistence type="inferred from homology"/>
<dbReference type="PANTHER" id="PTHR23502:SF132">
    <property type="entry name" value="POLYAMINE TRANSPORTER 2-RELATED"/>
    <property type="match status" value="1"/>
</dbReference>
<dbReference type="Pfam" id="PF07690">
    <property type="entry name" value="MFS_1"/>
    <property type="match status" value="1"/>
</dbReference>
<dbReference type="PANTHER" id="PTHR23502">
    <property type="entry name" value="MAJOR FACILITATOR SUPERFAMILY"/>
    <property type="match status" value="1"/>
</dbReference>
<feature type="transmembrane region" description="Helical" evidence="8">
    <location>
        <begin position="256"/>
        <end position="277"/>
    </location>
</feature>
<dbReference type="InterPro" id="IPR020846">
    <property type="entry name" value="MFS_dom"/>
</dbReference>
<feature type="transmembrane region" description="Helical" evidence="8">
    <location>
        <begin position="177"/>
        <end position="195"/>
    </location>
</feature>
<evidence type="ECO:0000313" key="10">
    <source>
        <dbReference type="EMBL" id="SPF37059.1"/>
    </source>
</evidence>
<evidence type="ECO:0000256" key="1">
    <source>
        <dbReference type="ARBA" id="ARBA00004651"/>
    </source>
</evidence>
<dbReference type="GO" id="GO:1990961">
    <property type="term" value="P:xenobiotic detoxification by transmembrane export across the plasma membrane"/>
    <property type="evidence" value="ECO:0007669"/>
    <property type="project" value="InterPro"/>
</dbReference>
<evidence type="ECO:0000256" key="7">
    <source>
        <dbReference type="ARBA" id="ARBA00023136"/>
    </source>
</evidence>
<dbReference type="GO" id="GO:0042910">
    <property type="term" value="F:xenobiotic transmembrane transporter activity"/>
    <property type="evidence" value="ECO:0007669"/>
    <property type="project" value="InterPro"/>
</dbReference>
<feature type="transmembrane region" description="Helical" evidence="8">
    <location>
        <begin position="53"/>
        <end position="76"/>
    </location>
</feature>
<evidence type="ECO:0000256" key="3">
    <source>
        <dbReference type="ARBA" id="ARBA00022448"/>
    </source>
</evidence>
<evidence type="ECO:0000256" key="4">
    <source>
        <dbReference type="ARBA" id="ARBA00022475"/>
    </source>
</evidence>
<dbReference type="AlphaFoldDB" id="A0A2U3KBM6"/>
<evidence type="ECO:0000256" key="6">
    <source>
        <dbReference type="ARBA" id="ARBA00022989"/>
    </source>
</evidence>
<dbReference type="EMBL" id="OMOF01000082">
    <property type="protein sequence ID" value="SPF37059.1"/>
    <property type="molecule type" value="Genomic_DNA"/>
</dbReference>
<comment type="caution">
    <text evidence="8">Lacks conserved residue(s) required for the propagation of feature annotation.</text>
</comment>
<gene>
    <name evidence="10" type="ORF">SBF1_1720009</name>
</gene>
<accession>A0A2U3KBM6</accession>
<dbReference type="InterPro" id="IPR004812">
    <property type="entry name" value="Efflux_drug-R_Bcr/CmlA"/>
</dbReference>
<feature type="transmembrane region" description="Helical" evidence="8">
    <location>
        <begin position="146"/>
        <end position="171"/>
    </location>
</feature>
<dbReference type="InterPro" id="IPR011701">
    <property type="entry name" value="MFS"/>
</dbReference>
<keyword evidence="3 8" id="KW-0813">Transport</keyword>
<reference evidence="11" key="1">
    <citation type="submission" date="2018-02" db="EMBL/GenBank/DDBJ databases">
        <authorList>
            <person name="Hausmann B."/>
        </authorList>
    </citation>
    <scope>NUCLEOTIDE SEQUENCE [LARGE SCALE GENOMIC DNA]</scope>
    <source>
        <strain evidence="11">Peat soil MAG SbF1</strain>
    </source>
</reference>
<evidence type="ECO:0000259" key="9">
    <source>
        <dbReference type="PROSITE" id="PS50850"/>
    </source>
</evidence>
<keyword evidence="6 8" id="KW-1133">Transmembrane helix</keyword>
<dbReference type="GO" id="GO:0005886">
    <property type="term" value="C:plasma membrane"/>
    <property type="evidence" value="ECO:0007669"/>
    <property type="project" value="UniProtKB-SubCell"/>
</dbReference>
<dbReference type="SUPFAM" id="SSF103473">
    <property type="entry name" value="MFS general substrate transporter"/>
    <property type="match status" value="1"/>
</dbReference>
<keyword evidence="7 8" id="KW-0472">Membrane</keyword>
<protein>
    <recommendedName>
        <fullName evidence="8">Bcr/CflA family efflux transporter</fullName>
    </recommendedName>
</protein>
<dbReference type="Gene3D" id="1.20.1720.10">
    <property type="entry name" value="Multidrug resistance protein D"/>
    <property type="match status" value="1"/>
</dbReference>
<feature type="transmembrane region" description="Helical" evidence="8">
    <location>
        <begin position="21"/>
        <end position="41"/>
    </location>
</feature>
<dbReference type="InterPro" id="IPR036259">
    <property type="entry name" value="MFS_trans_sf"/>
</dbReference>
<keyword evidence="4 8" id="KW-1003">Cell membrane</keyword>
<feature type="transmembrane region" description="Helical" evidence="8">
    <location>
        <begin position="316"/>
        <end position="338"/>
    </location>
</feature>
<dbReference type="PROSITE" id="PS50850">
    <property type="entry name" value="MFS"/>
    <property type="match status" value="1"/>
</dbReference>
<evidence type="ECO:0000256" key="5">
    <source>
        <dbReference type="ARBA" id="ARBA00022692"/>
    </source>
</evidence>
<feature type="transmembrane region" description="Helical" evidence="8">
    <location>
        <begin position="350"/>
        <end position="369"/>
    </location>
</feature>
<feature type="transmembrane region" description="Helical" evidence="8">
    <location>
        <begin position="113"/>
        <end position="134"/>
    </location>
</feature>
<name>A0A2U3KBM6_9FIRM</name>
<feature type="transmembrane region" description="Helical" evidence="8">
    <location>
        <begin position="88"/>
        <end position="107"/>
    </location>
</feature>
<dbReference type="NCBIfam" id="TIGR00710">
    <property type="entry name" value="efflux_Bcr_CflA"/>
    <property type="match status" value="1"/>
</dbReference>
<evidence type="ECO:0000256" key="8">
    <source>
        <dbReference type="RuleBase" id="RU365088"/>
    </source>
</evidence>
<dbReference type="CDD" id="cd17320">
    <property type="entry name" value="MFS_MdfA_MDR_like"/>
    <property type="match status" value="1"/>
</dbReference>
<organism evidence="10 11">
    <name type="scientific">Candidatus Desulfosporosinus infrequens</name>
    <dbReference type="NCBI Taxonomy" id="2043169"/>
    <lineage>
        <taxon>Bacteria</taxon>
        <taxon>Bacillati</taxon>
        <taxon>Bacillota</taxon>
        <taxon>Clostridia</taxon>
        <taxon>Eubacteriales</taxon>
        <taxon>Desulfitobacteriaceae</taxon>
        <taxon>Desulfosporosinus</taxon>
    </lineage>
</organism>
<feature type="transmembrane region" description="Helical" evidence="8">
    <location>
        <begin position="375"/>
        <end position="396"/>
    </location>
</feature>
<feature type="domain" description="Major facilitator superfamily (MFS) profile" evidence="9">
    <location>
        <begin position="22"/>
        <end position="400"/>
    </location>
</feature>
<dbReference type="Proteomes" id="UP000238916">
    <property type="component" value="Unassembled WGS sequence"/>
</dbReference>
<feature type="transmembrane region" description="Helical" evidence="8">
    <location>
        <begin position="289"/>
        <end position="310"/>
    </location>
</feature>
<comment type="similarity">
    <text evidence="2 8">Belongs to the major facilitator superfamily. Bcr/CmlA family.</text>
</comment>
<comment type="subcellular location">
    <subcellularLocation>
        <location evidence="1 8">Cell membrane</location>
        <topology evidence="1 8">Multi-pass membrane protein</topology>
    </subcellularLocation>
</comment>